<sequence length="213" mass="25464">MTIFERLTNFVHRVFKTNLEIFLEALKHSPNAQGYVSGSITELLLKKKLEEEYGFEVKRIREKWEGRKHPNHHGDFYFRKPESNLWYVVESKGVKSNSEKWHKLYNFEKLKIFLIAHSGKIDWIDQNGNIEEQVIEWIHRELPKFQDEFSTTIYEYEEIQNYNPQRETAKSRAVKALKHLSREEINALFDSRLNYVMSKIRILETHFVSGKSA</sequence>
<dbReference type="EMBL" id="SFAZ01000299">
    <property type="protein sequence ID" value="TRU68074.1"/>
    <property type="molecule type" value="Genomic_DNA"/>
</dbReference>
<gene>
    <name evidence="1" type="ORF">EWV77_20875</name>
</gene>
<dbReference type="AlphaFoldDB" id="A0A552H9Z8"/>
<comment type="caution">
    <text evidence="1">The sequence shown here is derived from an EMBL/GenBank/DDBJ whole genome shotgun (WGS) entry which is preliminary data.</text>
</comment>
<proteinExistence type="predicted"/>
<reference evidence="1 2" key="1">
    <citation type="submission" date="2019-01" db="EMBL/GenBank/DDBJ databases">
        <title>Coherence of Microcystis species and biogeography revealed through population genomics.</title>
        <authorList>
            <person name="Perez-Carrascal O.M."/>
            <person name="Terrat Y."/>
            <person name="Giani A."/>
            <person name="Fortin N."/>
            <person name="Tromas N."/>
            <person name="Shapiro B.J."/>
        </authorList>
    </citation>
    <scope>NUCLEOTIDE SEQUENCE [LARGE SCALE GENOMIC DNA]</scope>
    <source>
        <strain evidence="1">Mv_BB_P_19951000_S68D</strain>
    </source>
</reference>
<evidence type="ECO:0000313" key="1">
    <source>
        <dbReference type="EMBL" id="TRU68074.1"/>
    </source>
</evidence>
<dbReference type="Proteomes" id="UP000320674">
    <property type="component" value="Unassembled WGS sequence"/>
</dbReference>
<protein>
    <submittedName>
        <fullName evidence="1">Uncharacterized protein</fullName>
    </submittedName>
</protein>
<accession>A0A552H9Z8</accession>
<name>A0A552H9Z8_MICVR</name>
<evidence type="ECO:0000313" key="2">
    <source>
        <dbReference type="Proteomes" id="UP000320674"/>
    </source>
</evidence>
<organism evidence="1 2">
    <name type="scientific">Microcystis viridis Mv_BB_P_19951000_S68D</name>
    <dbReference type="NCBI Taxonomy" id="2486270"/>
    <lineage>
        <taxon>Bacteria</taxon>
        <taxon>Bacillati</taxon>
        <taxon>Cyanobacteriota</taxon>
        <taxon>Cyanophyceae</taxon>
        <taxon>Oscillatoriophycideae</taxon>
        <taxon>Chroococcales</taxon>
        <taxon>Microcystaceae</taxon>
        <taxon>Microcystis</taxon>
    </lineage>
</organism>